<evidence type="ECO:0008006" key="7">
    <source>
        <dbReference type="Google" id="ProtNLM"/>
    </source>
</evidence>
<gene>
    <name evidence="5" type="ORF">WOLCODRAFT_137663</name>
</gene>
<protein>
    <recommendedName>
        <fullName evidence="7">Peroxisomal biogenesis factor 11</fullName>
    </recommendedName>
</protein>
<organism evidence="5 6">
    <name type="scientific">Wolfiporia cocos (strain MD-104)</name>
    <name type="common">Brown rot fungus</name>
    <dbReference type="NCBI Taxonomy" id="742152"/>
    <lineage>
        <taxon>Eukaryota</taxon>
        <taxon>Fungi</taxon>
        <taxon>Dikarya</taxon>
        <taxon>Basidiomycota</taxon>
        <taxon>Agaricomycotina</taxon>
        <taxon>Agaricomycetes</taxon>
        <taxon>Polyporales</taxon>
        <taxon>Phaeolaceae</taxon>
        <taxon>Wolfiporia</taxon>
    </lineage>
</organism>
<dbReference type="PANTHER" id="PTHR12652:SF25">
    <property type="entry name" value="MICROBODY (PEROXISOME) PROLIFERATION PROTEIN PEROXIN 11C (EUROFUNG)"/>
    <property type="match status" value="1"/>
</dbReference>
<keyword evidence="3" id="KW-0576">Peroxisome</keyword>
<keyword evidence="1" id="KW-0962">Peroxisome biogenesis</keyword>
<dbReference type="PANTHER" id="PTHR12652">
    <property type="entry name" value="PEROXISOMAL BIOGENESIS FACTOR 11"/>
    <property type="match status" value="1"/>
</dbReference>
<keyword evidence="2" id="KW-0472">Membrane</keyword>
<accession>A0A2H3JIP8</accession>
<dbReference type="GO" id="GO:0005778">
    <property type="term" value="C:peroxisomal membrane"/>
    <property type="evidence" value="ECO:0007669"/>
    <property type="project" value="UniProtKB-SubCell"/>
</dbReference>
<evidence type="ECO:0000313" key="6">
    <source>
        <dbReference type="Proteomes" id="UP000218811"/>
    </source>
</evidence>
<dbReference type="OMA" id="PLCVHWS"/>
<reference evidence="5 6" key="1">
    <citation type="journal article" date="2012" name="Science">
        <title>The Paleozoic origin of enzymatic lignin decomposition reconstructed from 31 fungal genomes.</title>
        <authorList>
            <person name="Floudas D."/>
            <person name="Binder M."/>
            <person name="Riley R."/>
            <person name="Barry K."/>
            <person name="Blanchette R.A."/>
            <person name="Henrissat B."/>
            <person name="Martinez A.T."/>
            <person name="Otillar R."/>
            <person name="Spatafora J.W."/>
            <person name="Yadav J.S."/>
            <person name="Aerts A."/>
            <person name="Benoit I."/>
            <person name="Boyd A."/>
            <person name="Carlson A."/>
            <person name="Copeland A."/>
            <person name="Coutinho P.M."/>
            <person name="de Vries R.P."/>
            <person name="Ferreira P."/>
            <person name="Findley K."/>
            <person name="Foster B."/>
            <person name="Gaskell J."/>
            <person name="Glotzer D."/>
            <person name="Gorecki P."/>
            <person name="Heitman J."/>
            <person name="Hesse C."/>
            <person name="Hori C."/>
            <person name="Igarashi K."/>
            <person name="Jurgens J.A."/>
            <person name="Kallen N."/>
            <person name="Kersten P."/>
            <person name="Kohler A."/>
            <person name="Kuees U."/>
            <person name="Kumar T.K.A."/>
            <person name="Kuo A."/>
            <person name="LaButti K."/>
            <person name="Larrondo L.F."/>
            <person name="Lindquist E."/>
            <person name="Ling A."/>
            <person name="Lombard V."/>
            <person name="Lucas S."/>
            <person name="Lundell T."/>
            <person name="Martin R."/>
            <person name="McLaughlin D.J."/>
            <person name="Morgenstern I."/>
            <person name="Morin E."/>
            <person name="Murat C."/>
            <person name="Nagy L.G."/>
            <person name="Nolan M."/>
            <person name="Ohm R.A."/>
            <person name="Patyshakuliyeva A."/>
            <person name="Rokas A."/>
            <person name="Ruiz-Duenas F.J."/>
            <person name="Sabat G."/>
            <person name="Salamov A."/>
            <person name="Samejima M."/>
            <person name="Schmutz J."/>
            <person name="Slot J.C."/>
            <person name="St John F."/>
            <person name="Stenlid J."/>
            <person name="Sun H."/>
            <person name="Sun S."/>
            <person name="Syed K."/>
            <person name="Tsang A."/>
            <person name="Wiebenga A."/>
            <person name="Young D."/>
            <person name="Pisabarro A."/>
            <person name="Eastwood D.C."/>
            <person name="Martin F."/>
            <person name="Cullen D."/>
            <person name="Grigoriev I.V."/>
            <person name="Hibbett D.S."/>
        </authorList>
    </citation>
    <scope>NUCLEOTIDE SEQUENCE [LARGE SCALE GENOMIC DNA]</scope>
    <source>
        <strain evidence="5 6">MD-104</strain>
    </source>
</reference>
<dbReference type="InterPro" id="IPR008733">
    <property type="entry name" value="PEX11"/>
</dbReference>
<dbReference type="OrthoDB" id="10005898at2759"/>
<evidence type="ECO:0000256" key="1">
    <source>
        <dbReference type="ARBA" id="ARBA00022593"/>
    </source>
</evidence>
<proteinExistence type="predicted"/>
<dbReference type="Pfam" id="PF05648">
    <property type="entry name" value="PEX11"/>
    <property type="match status" value="1"/>
</dbReference>
<name>A0A2H3JIP8_WOLCO</name>
<evidence type="ECO:0000256" key="2">
    <source>
        <dbReference type="ARBA" id="ARBA00023136"/>
    </source>
</evidence>
<comment type="subcellular location">
    <subcellularLocation>
        <location evidence="4">Peroxisome membrane</location>
    </subcellularLocation>
</comment>
<dbReference type="Proteomes" id="UP000218811">
    <property type="component" value="Unassembled WGS sequence"/>
</dbReference>
<sequence length="331" mass="37033">MSRSTKSLTLARIEDLTLGSFAFVPTSETLDHLVRYLSTWSGSDKFFMIIQYTLKLIVPFLHFRARLQHKAGLRQTASSGAAQRLGKLYSIIGDARMFFRIWGLLPIIQWLTAMERSSPPTRRLLTIERLQGWSMLVYYPLEHLYYLLAHSIVPSELAVASLASLLPIRTGGMKSASSARRLALDMNAISIWSCRFWALYVLLQFAHLREDRILLKAKEKALSKSKAVTAQAEKAELRARWDALWSEVVVNLGYLPLTIHWSLEKGLFTNEIWVGIFGLIAGIASWRSGWKATALPTTAADAPPPTELGSSTSSFDMDIEVPMSLDASIGS</sequence>
<dbReference type="AlphaFoldDB" id="A0A2H3JIP8"/>
<keyword evidence="6" id="KW-1185">Reference proteome</keyword>
<evidence type="ECO:0000256" key="3">
    <source>
        <dbReference type="ARBA" id="ARBA00023140"/>
    </source>
</evidence>
<dbReference type="STRING" id="742152.A0A2H3JIP8"/>
<evidence type="ECO:0000256" key="4">
    <source>
        <dbReference type="ARBA" id="ARBA00046271"/>
    </source>
</evidence>
<dbReference type="EMBL" id="KB468124">
    <property type="protein sequence ID" value="PCH42056.1"/>
    <property type="molecule type" value="Genomic_DNA"/>
</dbReference>
<dbReference type="GO" id="GO:0016559">
    <property type="term" value="P:peroxisome fission"/>
    <property type="evidence" value="ECO:0007669"/>
    <property type="project" value="InterPro"/>
</dbReference>
<evidence type="ECO:0000313" key="5">
    <source>
        <dbReference type="EMBL" id="PCH42056.1"/>
    </source>
</evidence>